<dbReference type="RefSeq" id="WP_340288859.1">
    <property type="nucleotide sequence ID" value="NZ_JBBEOI010000004.1"/>
</dbReference>
<keyword evidence="2" id="KW-0520">NAD</keyword>
<protein>
    <submittedName>
        <fullName evidence="4">2-hydroxyacid dehydrogenase</fullName>
    </submittedName>
</protein>
<dbReference type="PANTHER" id="PTHR43333:SF1">
    <property type="entry name" value="D-ISOMER SPECIFIC 2-HYDROXYACID DEHYDROGENASE NAD-BINDING DOMAIN-CONTAINING PROTEIN"/>
    <property type="match status" value="1"/>
</dbReference>
<dbReference type="EMBL" id="JBHRWW010000005">
    <property type="protein sequence ID" value="MFC3688595.1"/>
    <property type="molecule type" value="Genomic_DNA"/>
</dbReference>
<accession>A0ABV7WFI3</accession>
<evidence type="ECO:0000313" key="5">
    <source>
        <dbReference type="Proteomes" id="UP001595685"/>
    </source>
</evidence>
<organism evidence="4 5">
    <name type="scientific">Aquipuribacter hungaricus</name>
    <dbReference type="NCBI Taxonomy" id="545624"/>
    <lineage>
        <taxon>Bacteria</taxon>
        <taxon>Bacillati</taxon>
        <taxon>Actinomycetota</taxon>
        <taxon>Actinomycetes</taxon>
        <taxon>Micrococcales</taxon>
        <taxon>Intrasporangiaceae</taxon>
        <taxon>Aquipuribacter</taxon>
    </lineage>
</organism>
<comment type="caution">
    <text evidence="4">The sequence shown here is derived from an EMBL/GenBank/DDBJ whole genome shotgun (WGS) entry which is preliminary data.</text>
</comment>
<dbReference type="Proteomes" id="UP001595685">
    <property type="component" value="Unassembled WGS sequence"/>
</dbReference>
<dbReference type="InterPro" id="IPR036291">
    <property type="entry name" value="NAD(P)-bd_dom_sf"/>
</dbReference>
<evidence type="ECO:0000256" key="2">
    <source>
        <dbReference type="ARBA" id="ARBA00023027"/>
    </source>
</evidence>
<name>A0ABV7WFI3_9MICO</name>
<gene>
    <name evidence="4" type="ORF">ACFOLH_09610</name>
</gene>
<sequence length="303" mass="31470">MPSTVIVFTQEGLDALSGADELEPVLVDAGDRSTWPGSARAVVAAGASSDDVLEVVRAVEGVEVVQTLSAGVETWLGRLPDGVSLVNGRGAHGGATAEWAVTVLLAMRRGIPGFVRQQDRHDWSDAGSPGLQGAHVLVVGAGDLGEQTRLRLDGFGCTVTLVARTAREGVRGTDELPELLPDADAVVLVVPLTDATRGLVDAAFLARMKDGAALVNAARGQVVDTDALLAELQAGRLVAGLDVTDPEPLPEDHPLWDAPGLLLTPHVGGQTGGSTERAWGVVREQLLALARGERPSNTVGDEY</sequence>
<dbReference type="PANTHER" id="PTHR43333">
    <property type="entry name" value="2-HACID_DH_C DOMAIN-CONTAINING PROTEIN"/>
    <property type="match status" value="1"/>
</dbReference>
<reference evidence="5" key="1">
    <citation type="journal article" date="2019" name="Int. J. Syst. Evol. Microbiol.">
        <title>The Global Catalogue of Microorganisms (GCM) 10K type strain sequencing project: providing services to taxonomists for standard genome sequencing and annotation.</title>
        <authorList>
            <consortium name="The Broad Institute Genomics Platform"/>
            <consortium name="The Broad Institute Genome Sequencing Center for Infectious Disease"/>
            <person name="Wu L."/>
            <person name="Ma J."/>
        </authorList>
    </citation>
    <scope>NUCLEOTIDE SEQUENCE [LARGE SCALE GENOMIC DNA]</scope>
    <source>
        <strain evidence="5">NCAIM B.02333</strain>
    </source>
</reference>
<evidence type="ECO:0000256" key="1">
    <source>
        <dbReference type="ARBA" id="ARBA00023002"/>
    </source>
</evidence>
<proteinExistence type="predicted"/>
<keyword evidence="1" id="KW-0560">Oxidoreductase</keyword>
<dbReference type="InterPro" id="IPR006140">
    <property type="entry name" value="D-isomer_DH_NAD-bd"/>
</dbReference>
<dbReference type="SUPFAM" id="SSF51735">
    <property type="entry name" value="NAD(P)-binding Rossmann-fold domains"/>
    <property type="match status" value="1"/>
</dbReference>
<feature type="domain" description="D-isomer specific 2-hydroxyacid dehydrogenase NAD-binding" evidence="3">
    <location>
        <begin position="102"/>
        <end position="268"/>
    </location>
</feature>
<dbReference type="Pfam" id="PF02826">
    <property type="entry name" value="2-Hacid_dh_C"/>
    <property type="match status" value="1"/>
</dbReference>
<keyword evidence="5" id="KW-1185">Reference proteome</keyword>
<dbReference type="CDD" id="cd12166">
    <property type="entry name" value="2-Hacid_dh_7"/>
    <property type="match status" value="1"/>
</dbReference>
<dbReference type="Gene3D" id="3.40.50.720">
    <property type="entry name" value="NAD(P)-binding Rossmann-like Domain"/>
    <property type="match status" value="2"/>
</dbReference>
<evidence type="ECO:0000313" key="4">
    <source>
        <dbReference type="EMBL" id="MFC3688595.1"/>
    </source>
</evidence>
<evidence type="ECO:0000259" key="3">
    <source>
        <dbReference type="Pfam" id="PF02826"/>
    </source>
</evidence>